<dbReference type="PANTHER" id="PTHR22443">
    <property type="entry name" value="NON-SPECIFIC LETHAL 1, ISOFORM M"/>
    <property type="match status" value="1"/>
</dbReference>
<evidence type="ECO:0000313" key="4">
    <source>
        <dbReference type="Proteomes" id="UP000579406"/>
    </source>
</evidence>
<feature type="compositionally biased region" description="Low complexity" evidence="1">
    <location>
        <begin position="381"/>
        <end position="394"/>
    </location>
</feature>
<feature type="region of interest" description="Disordered" evidence="1">
    <location>
        <begin position="327"/>
        <end position="361"/>
    </location>
</feature>
<dbReference type="PANTHER" id="PTHR22443:SF16">
    <property type="entry name" value="KAT8 REGULATORY NSL COMPLEX SUBUNIT 1-LIKE PROTEIN"/>
    <property type="match status" value="1"/>
</dbReference>
<organism evidence="3 4">
    <name type="scientific">Chloroceryle aenea</name>
    <name type="common">American pygmy kingfisher</name>
    <dbReference type="NCBI Taxonomy" id="176938"/>
    <lineage>
        <taxon>Eukaryota</taxon>
        <taxon>Metazoa</taxon>
        <taxon>Chordata</taxon>
        <taxon>Craniata</taxon>
        <taxon>Vertebrata</taxon>
        <taxon>Euteleostomi</taxon>
        <taxon>Archelosauria</taxon>
        <taxon>Archosauria</taxon>
        <taxon>Dinosauria</taxon>
        <taxon>Saurischia</taxon>
        <taxon>Theropoda</taxon>
        <taxon>Coelurosauria</taxon>
        <taxon>Aves</taxon>
        <taxon>Neognathae</taxon>
        <taxon>Neoaves</taxon>
        <taxon>Telluraves</taxon>
        <taxon>Coraciimorphae</taxon>
        <taxon>Coraciiformes</taxon>
        <taxon>Cerylidae</taxon>
        <taxon>Chloroceryle</taxon>
    </lineage>
</organism>
<feature type="compositionally biased region" description="Low complexity" evidence="1">
    <location>
        <begin position="327"/>
        <end position="344"/>
    </location>
</feature>
<dbReference type="EMBL" id="VWZY01000189">
    <property type="protein sequence ID" value="NXI48934.1"/>
    <property type="molecule type" value="Genomic_DNA"/>
</dbReference>
<evidence type="ECO:0000313" key="3">
    <source>
        <dbReference type="EMBL" id="NXI48934.1"/>
    </source>
</evidence>
<feature type="compositionally biased region" description="Polar residues" evidence="1">
    <location>
        <begin position="395"/>
        <end position="404"/>
    </location>
</feature>
<sequence length="645" mass="73033">LHSSYTSEWKWLADRARIGSRWTWLQAQISELEYKIQQLTDLHSQIRATKGMVIVEEFPFPKDILKKQIQLTDQEALLNTTGNSQAAIERQDSLPEHDFEMSPSSPTLLLRNIEKQSAQLSEIISSLIAPLSLSPASSSLSSKTCRHRQLVNGISFRASDNREVSSSNSWLLDHQHIKKRRRDRTRLRSLSVSNVSTSARTRPLHSFQKRKLYRMHGACYWNQQTSPSRDAFFPYKTQLRYMVPASTLSSSEDSAESRILDYVQELDSSFHPVLSFPSDIPLHIYFETLLRKDDIKGDPVDTSSLGMDFKVSPDNDYNQHNVSVKQWSSGCSSNSKSQSVSGVSDQLSEGRKKRHLSETAVGERNASFESFSFQHAEPESHSSLSAATTVSAVSRPTQSTSSQHNSRRRLRSESSYDIDNIVIPMSLVAPSKLEKLQYKEILTPSWRVVEFQPLERSQTDEEEIEDLSDEAFSLRHAKYEERERARWSLWEQSHWPRRNSRQVSYSKNADGRQSQDSVQKDHHSSSCASLHCAAEPVSELTSEAHGSVCSGIAQLHRESQEAKSGLWELRVFPLKDEEVEALLCQDQITNQTEMSSAALPSDSLCTSCTPTGLPDNGHPPRKQSTEESEDCENAVLGISNMRKQR</sequence>
<name>A0A7K9TKI9_9AVES</name>
<proteinExistence type="predicted"/>
<dbReference type="GO" id="GO:0035035">
    <property type="term" value="F:histone acetyltransferase binding"/>
    <property type="evidence" value="ECO:0007669"/>
    <property type="project" value="TreeGrafter"/>
</dbReference>
<dbReference type="InterPro" id="IPR026180">
    <property type="entry name" value="NSL1"/>
</dbReference>
<dbReference type="Pfam" id="PF15275">
    <property type="entry name" value="PEHE"/>
    <property type="match status" value="1"/>
</dbReference>
<feature type="domain" description="PEHE" evidence="2">
    <location>
        <begin position="440"/>
        <end position="567"/>
    </location>
</feature>
<feature type="region of interest" description="Disordered" evidence="1">
    <location>
        <begin position="606"/>
        <end position="645"/>
    </location>
</feature>
<dbReference type="SMART" id="SM01300">
    <property type="entry name" value="PEHE"/>
    <property type="match status" value="1"/>
</dbReference>
<dbReference type="Gene3D" id="6.10.250.3170">
    <property type="match status" value="1"/>
</dbReference>
<dbReference type="GO" id="GO:0044545">
    <property type="term" value="C:NSL complex"/>
    <property type="evidence" value="ECO:0007669"/>
    <property type="project" value="TreeGrafter"/>
</dbReference>
<evidence type="ECO:0000259" key="2">
    <source>
        <dbReference type="PROSITE" id="PS52052"/>
    </source>
</evidence>
<comment type="caution">
    <text evidence="3">The sequence shown here is derived from an EMBL/GenBank/DDBJ whole genome shotgun (WGS) entry which is preliminary data.</text>
</comment>
<dbReference type="AlphaFoldDB" id="A0A7K9TKI9"/>
<protein>
    <submittedName>
        <fullName evidence="3">KAL1L protein</fullName>
    </submittedName>
</protein>
<dbReference type="PROSITE" id="PS52052">
    <property type="entry name" value="PEHE"/>
    <property type="match status" value="1"/>
</dbReference>
<feature type="region of interest" description="Disordered" evidence="1">
    <location>
        <begin position="500"/>
        <end position="521"/>
    </location>
</feature>
<accession>A0A7K9TKI9</accession>
<reference evidence="3 4" key="1">
    <citation type="submission" date="2019-09" db="EMBL/GenBank/DDBJ databases">
        <title>Bird 10,000 Genomes (B10K) Project - Family phase.</title>
        <authorList>
            <person name="Zhang G."/>
        </authorList>
    </citation>
    <scope>NUCLEOTIDE SEQUENCE [LARGE SCALE GENOMIC DNA]</scope>
    <source>
        <strain evidence="3">B10K-DU-001-61</strain>
        <tissue evidence="3">Muscle</tissue>
    </source>
</reference>
<dbReference type="Proteomes" id="UP000579406">
    <property type="component" value="Unassembled WGS sequence"/>
</dbReference>
<feature type="non-terminal residue" evidence="3">
    <location>
        <position position="645"/>
    </location>
</feature>
<feature type="non-terminal residue" evidence="3">
    <location>
        <position position="1"/>
    </location>
</feature>
<feature type="compositionally biased region" description="Polar residues" evidence="1">
    <location>
        <begin position="501"/>
        <end position="517"/>
    </location>
</feature>
<feature type="region of interest" description="Disordered" evidence="1">
    <location>
        <begin position="379"/>
        <end position="412"/>
    </location>
</feature>
<gene>
    <name evidence="3" type="primary">Kansl1l</name>
    <name evidence="3" type="ORF">CHLAEN_R12998</name>
</gene>
<evidence type="ECO:0000256" key="1">
    <source>
        <dbReference type="SAM" id="MobiDB-lite"/>
    </source>
</evidence>
<dbReference type="InterPro" id="IPR029332">
    <property type="entry name" value="PEHE_dom"/>
</dbReference>
<dbReference type="OrthoDB" id="6022640at2759"/>
<keyword evidence="4" id="KW-1185">Reference proteome</keyword>